<evidence type="ECO:0000256" key="5">
    <source>
        <dbReference type="SAM" id="MobiDB-lite"/>
    </source>
</evidence>
<dbReference type="InParanoid" id="A0A6P8ZHU6"/>
<accession>A0A6P8ZHU6</accession>
<dbReference type="GeneID" id="117640239"/>
<feature type="region of interest" description="Disordered" evidence="5">
    <location>
        <begin position="27"/>
        <end position="53"/>
    </location>
</feature>
<keyword evidence="1" id="KW-0479">Metal-binding</keyword>
<organism evidence="8">
    <name type="scientific">Thrips palmi</name>
    <name type="common">Melon thrips</name>
    <dbReference type="NCBI Taxonomy" id="161013"/>
    <lineage>
        <taxon>Eukaryota</taxon>
        <taxon>Metazoa</taxon>
        <taxon>Ecdysozoa</taxon>
        <taxon>Arthropoda</taxon>
        <taxon>Hexapoda</taxon>
        <taxon>Insecta</taxon>
        <taxon>Pterygota</taxon>
        <taxon>Neoptera</taxon>
        <taxon>Paraneoptera</taxon>
        <taxon>Thysanoptera</taxon>
        <taxon>Terebrantia</taxon>
        <taxon>Thripoidea</taxon>
        <taxon>Thripidae</taxon>
        <taxon>Thrips</taxon>
    </lineage>
</organism>
<dbReference type="Gene3D" id="3.30.40.10">
    <property type="entry name" value="Zinc/RING finger domain, C3HC4 (zinc finger)"/>
    <property type="match status" value="1"/>
</dbReference>
<evidence type="ECO:0000313" key="8">
    <source>
        <dbReference type="RefSeq" id="XP_034232469.1"/>
    </source>
</evidence>
<dbReference type="InterPro" id="IPR018957">
    <property type="entry name" value="Znf_C3HC4_RING-type"/>
</dbReference>
<feature type="compositionally biased region" description="Acidic residues" evidence="5">
    <location>
        <begin position="283"/>
        <end position="294"/>
    </location>
</feature>
<name>A0A6P8ZHU6_THRPL</name>
<feature type="compositionally biased region" description="Basic residues" evidence="5">
    <location>
        <begin position="298"/>
        <end position="321"/>
    </location>
</feature>
<feature type="compositionally biased region" description="Gly residues" evidence="5">
    <location>
        <begin position="27"/>
        <end position="37"/>
    </location>
</feature>
<dbReference type="PROSITE" id="PS50089">
    <property type="entry name" value="ZF_RING_2"/>
    <property type="match status" value="1"/>
</dbReference>
<dbReference type="InterPro" id="IPR013083">
    <property type="entry name" value="Znf_RING/FYVE/PHD"/>
</dbReference>
<dbReference type="GO" id="GO:0008270">
    <property type="term" value="F:zinc ion binding"/>
    <property type="evidence" value="ECO:0007669"/>
    <property type="project" value="UniProtKB-KW"/>
</dbReference>
<dbReference type="PROSITE" id="PS00518">
    <property type="entry name" value="ZF_RING_1"/>
    <property type="match status" value="1"/>
</dbReference>
<dbReference type="RefSeq" id="XP_034232469.1">
    <property type="nucleotide sequence ID" value="XM_034376578.1"/>
</dbReference>
<dbReference type="CDD" id="cd16449">
    <property type="entry name" value="RING-HC"/>
    <property type="match status" value="1"/>
</dbReference>
<protein>
    <submittedName>
        <fullName evidence="8">Uncharacterized protein LOC117640239</fullName>
    </submittedName>
</protein>
<keyword evidence="7" id="KW-1185">Reference proteome</keyword>
<keyword evidence="2 4" id="KW-0863">Zinc-finger</keyword>
<feature type="domain" description="RING-type" evidence="6">
    <location>
        <begin position="328"/>
        <end position="365"/>
    </location>
</feature>
<evidence type="ECO:0000256" key="2">
    <source>
        <dbReference type="ARBA" id="ARBA00022771"/>
    </source>
</evidence>
<evidence type="ECO:0000256" key="4">
    <source>
        <dbReference type="PROSITE-ProRule" id="PRU00175"/>
    </source>
</evidence>
<keyword evidence="3" id="KW-0862">Zinc</keyword>
<sequence>MAENQDRAAATGSLAEALQQFFAAAGGSGRALTGPGGSVPRVREVRDQSSQTTDIQHVTVGVQCDLLVPACLGTSYSELPAMPAAGPSSSCTPMFPMPSSTSSAAASGSPTTAGPSCFPAPTSSAAASGSPSSTVCGDVCTNLPCSAANPPCSAPNPWYHGRDPSRVDPSTWSQWPDSPGSRGPYSAPAGGSSSANASSSSQWHCNNPVRNDAIEQSPFPWRETPPWRQAQWRSNTPVRHDTTDQRAASTSGGWSASRHFAPFPALNEGSMAVGRQGRRPTQEDEDEEDDEDDWDSARKKRKPAGPRKQQPGKRGRPRKNPKVTGVKCQLCFKPIATKQFKLCLHYFCDPCISGWLTEWHHCPSCMAAPLNAEDLVECKFD</sequence>
<evidence type="ECO:0000256" key="3">
    <source>
        <dbReference type="ARBA" id="ARBA00022833"/>
    </source>
</evidence>
<dbReference type="InterPro" id="IPR001841">
    <property type="entry name" value="Znf_RING"/>
</dbReference>
<feature type="compositionally biased region" description="Low complexity" evidence="5">
    <location>
        <begin position="178"/>
        <end position="201"/>
    </location>
</feature>
<gene>
    <name evidence="8" type="primary">LOC117640239</name>
</gene>
<evidence type="ECO:0000256" key="1">
    <source>
        <dbReference type="ARBA" id="ARBA00022723"/>
    </source>
</evidence>
<reference evidence="8" key="1">
    <citation type="submission" date="2025-08" db="UniProtKB">
        <authorList>
            <consortium name="RefSeq"/>
        </authorList>
    </citation>
    <scope>IDENTIFICATION</scope>
    <source>
        <tissue evidence="8">Total insect</tissue>
    </source>
</reference>
<evidence type="ECO:0000313" key="7">
    <source>
        <dbReference type="Proteomes" id="UP000515158"/>
    </source>
</evidence>
<dbReference type="InterPro" id="IPR017907">
    <property type="entry name" value="Znf_RING_CS"/>
</dbReference>
<feature type="compositionally biased region" description="Polar residues" evidence="5">
    <location>
        <begin position="245"/>
        <end position="254"/>
    </location>
</feature>
<proteinExistence type="predicted"/>
<dbReference type="SUPFAM" id="SSF57850">
    <property type="entry name" value="RING/U-box"/>
    <property type="match status" value="1"/>
</dbReference>
<feature type="region of interest" description="Disordered" evidence="5">
    <location>
        <begin position="163"/>
        <end position="322"/>
    </location>
</feature>
<dbReference type="Proteomes" id="UP000515158">
    <property type="component" value="Unplaced"/>
</dbReference>
<dbReference type="AlphaFoldDB" id="A0A6P8ZHU6"/>
<evidence type="ECO:0000259" key="6">
    <source>
        <dbReference type="PROSITE" id="PS50089"/>
    </source>
</evidence>
<feature type="region of interest" description="Disordered" evidence="5">
    <location>
        <begin position="98"/>
        <end position="131"/>
    </location>
</feature>
<dbReference type="Pfam" id="PF00097">
    <property type="entry name" value="zf-C3HC4"/>
    <property type="match status" value="1"/>
</dbReference>
<dbReference type="KEGG" id="tpal:117640239"/>